<accession>A0ABD6IEW4</accession>
<name>A0ABD6IEW4_MESHY</name>
<organism evidence="2 3">
    <name type="scientific">Mesomycoplasma hyorhinis</name>
    <name type="common">Mycoplasma hyorhinis</name>
    <dbReference type="NCBI Taxonomy" id="2100"/>
    <lineage>
        <taxon>Bacteria</taxon>
        <taxon>Bacillati</taxon>
        <taxon>Mycoplasmatota</taxon>
        <taxon>Mycoplasmoidales</taxon>
        <taxon>Metamycoplasmataceae</taxon>
        <taxon>Mesomycoplasma</taxon>
    </lineage>
</organism>
<evidence type="ECO:0000313" key="2">
    <source>
        <dbReference type="EMBL" id="MXR44051.1"/>
    </source>
</evidence>
<protein>
    <submittedName>
        <fullName evidence="2">Type III restriction endonuclease subunit M</fullName>
    </submittedName>
</protein>
<dbReference type="GO" id="GO:0004519">
    <property type="term" value="F:endonuclease activity"/>
    <property type="evidence" value="ECO:0007669"/>
    <property type="project" value="UniProtKB-KW"/>
</dbReference>
<keyword evidence="2" id="KW-0255">Endonuclease</keyword>
<proteinExistence type="predicted"/>
<evidence type="ECO:0000313" key="3">
    <source>
        <dbReference type="Proteomes" id="UP001193384"/>
    </source>
</evidence>
<evidence type="ECO:0000313" key="1">
    <source>
        <dbReference type="EMBL" id="MXR44047.1"/>
    </source>
</evidence>
<feature type="non-terminal residue" evidence="2">
    <location>
        <position position="1"/>
    </location>
</feature>
<keyword evidence="2" id="KW-0540">Nuclease</keyword>
<dbReference type="EMBL" id="QQQW01000040">
    <property type="protein sequence ID" value="MXR44047.1"/>
    <property type="molecule type" value="Genomic_DNA"/>
</dbReference>
<keyword evidence="2" id="KW-0378">Hydrolase</keyword>
<dbReference type="AlphaFoldDB" id="A0ABD6IEW4"/>
<dbReference type="EMBL" id="QQQW01000042">
    <property type="protein sequence ID" value="MXR44051.1"/>
    <property type="molecule type" value="Genomic_DNA"/>
</dbReference>
<gene>
    <name evidence="1" type="ORF">DR101_03835</name>
    <name evidence="2" type="ORF">DR101_03860</name>
</gene>
<sequence length="38" mass="4388">SFSSSKMKDNLQNSLIIGENYDVLKNLIGVERERERGF</sequence>
<reference evidence="2 3" key="1">
    <citation type="submission" date="2018-07" db="EMBL/GenBank/DDBJ databases">
        <title>Genetic characterization of Mycoplasma hyopneumoniae, M. hyorhinis and M. flocculare isolates through whole genome sequencing analysis: comparative analysis of sequence types and putative genes involved in virulence.</title>
        <authorList>
            <person name="Fourour S."/>
            <person name="Lucas P."/>
            <person name="Touzain F."/>
            <person name="Tocqueville V."/>
            <person name="Kempf I."/>
            <person name="Marois-Crehan C."/>
        </authorList>
    </citation>
    <scope>NUCLEOTIDE SEQUENCE [LARGE SCALE GENOMIC DNA]</scope>
    <source>
        <strain evidence="2 3">MHR389</strain>
    </source>
</reference>
<dbReference type="Proteomes" id="UP001193384">
    <property type="component" value="Unassembled WGS sequence"/>
</dbReference>
<comment type="caution">
    <text evidence="2">The sequence shown here is derived from an EMBL/GenBank/DDBJ whole genome shotgun (WGS) entry which is preliminary data.</text>
</comment>